<comment type="caution">
    <text evidence="6">The sequence shown here is derived from an EMBL/GenBank/DDBJ whole genome shotgun (WGS) entry which is preliminary data.</text>
</comment>
<evidence type="ECO:0000256" key="3">
    <source>
        <dbReference type="ARBA" id="ARBA00023274"/>
    </source>
</evidence>
<name>A0A1V8SDG2_9PEZI</name>
<keyword evidence="2" id="KW-0689">Ribosomal protein</keyword>
<dbReference type="GO" id="GO:0005763">
    <property type="term" value="C:mitochondrial small ribosomal subunit"/>
    <property type="evidence" value="ECO:0007669"/>
    <property type="project" value="TreeGrafter"/>
</dbReference>
<dbReference type="OrthoDB" id="21463at2759"/>
<feature type="region of interest" description="Disordered" evidence="5">
    <location>
        <begin position="22"/>
        <end position="81"/>
    </location>
</feature>
<keyword evidence="3" id="KW-0687">Ribonucleoprotein</keyword>
<gene>
    <name evidence="6" type="ORF">B0A48_16954</name>
</gene>
<evidence type="ECO:0000256" key="2">
    <source>
        <dbReference type="ARBA" id="ARBA00022980"/>
    </source>
</evidence>
<dbReference type="GO" id="GO:0032543">
    <property type="term" value="P:mitochondrial translation"/>
    <property type="evidence" value="ECO:0007669"/>
    <property type="project" value="TreeGrafter"/>
</dbReference>
<comment type="similarity">
    <text evidence="1">Belongs to the bacterial ribosomal protein bS18 family.</text>
</comment>
<dbReference type="InterPro" id="IPR036870">
    <property type="entry name" value="Ribosomal_bS18_sf"/>
</dbReference>
<dbReference type="Pfam" id="PF01084">
    <property type="entry name" value="Ribosomal_S18"/>
    <property type="match status" value="1"/>
</dbReference>
<feature type="compositionally biased region" description="Low complexity" evidence="5">
    <location>
        <begin position="36"/>
        <end position="50"/>
    </location>
</feature>
<reference evidence="7" key="1">
    <citation type="submission" date="2017-03" db="EMBL/GenBank/DDBJ databases">
        <title>Genomes of endolithic fungi from Antarctica.</title>
        <authorList>
            <person name="Coleine C."/>
            <person name="Masonjones S."/>
            <person name="Stajich J.E."/>
        </authorList>
    </citation>
    <scope>NUCLEOTIDE SEQUENCE [LARGE SCALE GENOMIC DNA]</scope>
    <source>
        <strain evidence="7">CCFEE 5527</strain>
    </source>
</reference>
<protein>
    <recommendedName>
        <fullName evidence="4">Small ribosomal subunit protein bS18m</fullName>
    </recommendedName>
</protein>
<dbReference type="EMBL" id="NAJO01000059">
    <property type="protein sequence ID" value="OQN96980.1"/>
    <property type="molecule type" value="Genomic_DNA"/>
</dbReference>
<dbReference type="SUPFAM" id="SSF46911">
    <property type="entry name" value="Ribosomal protein S18"/>
    <property type="match status" value="1"/>
</dbReference>
<keyword evidence="7" id="KW-1185">Reference proteome</keyword>
<dbReference type="InterPro" id="IPR001648">
    <property type="entry name" value="Ribosomal_bS18"/>
</dbReference>
<dbReference type="Gene3D" id="4.10.640.10">
    <property type="entry name" value="Ribosomal protein S18"/>
    <property type="match status" value="1"/>
</dbReference>
<evidence type="ECO:0000256" key="4">
    <source>
        <dbReference type="ARBA" id="ARBA00035264"/>
    </source>
</evidence>
<evidence type="ECO:0000256" key="5">
    <source>
        <dbReference type="SAM" id="MobiDB-lite"/>
    </source>
</evidence>
<proteinExistence type="inferred from homology"/>
<dbReference type="PANTHER" id="PTHR13479">
    <property type="entry name" value="30S RIBOSOMAL PROTEIN S18"/>
    <property type="match status" value="1"/>
</dbReference>
<accession>A0A1V8SDG2</accession>
<dbReference type="STRING" id="1507870.A0A1V8SDG2"/>
<evidence type="ECO:0000256" key="1">
    <source>
        <dbReference type="ARBA" id="ARBA00005589"/>
    </source>
</evidence>
<sequence>MSLERAFKRLALSPSNICTHCRGVATSTRPPPSTRPPTSASTLAASLQTPFQPPPSRTPNPTSPTAPSSTDASPQTPATPSTALATSLLHQIASTTQARQKSAPVLAQLARNLARKDYELQQFRRWRVGDVYAPHDLSGVEAAKWKRVKHKGRPRHDVLDSLAIDPRAEYKNFSLTAEYTTDFGRIKHSRDTGLRPRNQRRMAKPVRRAIGIGLMPSVYRHPQLLGEEVARRIGTQY</sequence>
<dbReference type="GO" id="GO:0003735">
    <property type="term" value="F:structural constituent of ribosome"/>
    <property type="evidence" value="ECO:0007669"/>
    <property type="project" value="InterPro"/>
</dbReference>
<feature type="compositionally biased region" description="Low complexity" evidence="5">
    <location>
        <begin position="65"/>
        <end position="81"/>
    </location>
</feature>
<dbReference type="PANTHER" id="PTHR13479:SF40">
    <property type="entry name" value="SMALL RIBOSOMAL SUBUNIT PROTEIN BS18M"/>
    <property type="match status" value="1"/>
</dbReference>
<evidence type="ECO:0000313" key="6">
    <source>
        <dbReference type="EMBL" id="OQN96980.1"/>
    </source>
</evidence>
<evidence type="ECO:0000313" key="7">
    <source>
        <dbReference type="Proteomes" id="UP000192596"/>
    </source>
</evidence>
<dbReference type="Proteomes" id="UP000192596">
    <property type="component" value="Unassembled WGS sequence"/>
</dbReference>
<dbReference type="InParanoid" id="A0A1V8SDG2"/>
<organism evidence="6 7">
    <name type="scientific">Cryoendolithus antarcticus</name>
    <dbReference type="NCBI Taxonomy" id="1507870"/>
    <lineage>
        <taxon>Eukaryota</taxon>
        <taxon>Fungi</taxon>
        <taxon>Dikarya</taxon>
        <taxon>Ascomycota</taxon>
        <taxon>Pezizomycotina</taxon>
        <taxon>Dothideomycetes</taxon>
        <taxon>Dothideomycetidae</taxon>
        <taxon>Cladosporiales</taxon>
        <taxon>Cladosporiaceae</taxon>
        <taxon>Cryoendolithus</taxon>
    </lineage>
</organism>
<dbReference type="AlphaFoldDB" id="A0A1V8SDG2"/>
<feature type="compositionally biased region" description="Pro residues" evidence="5">
    <location>
        <begin position="51"/>
        <end position="64"/>
    </location>
</feature>
<dbReference type="GO" id="GO:0070181">
    <property type="term" value="F:small ribosomal subunit rRNA binding"/>
    <property type="evidence" value="ECO:0007669"/>
    <property type="project" value="TreeGrafter"/>
</dbReference>